<sequence>MGMESRSQISQSKTWKSLEQFNHHNRSRQDTKD</sequence>
<protein>
    <submittedName>
        <fullName evidence="2">Uncharacterized protein</fullName>
    </submittedName>
</protein>
<feature type="compositionally biased region" description="Polar residues" evidence="1">
    <location>
        <begin position="1"/>
        <end position="20"/>
    </location>
</feature>
<proteinExistence type="predicted"/>
<dbReference type="AlphaFoldDB" id="A0A0A9HW77"/>
<reference evidence="2" key="2">
    <citation type="journal article" date="2015" name="Data Brief">
        <title>Shoot transcriptome of the giant reed, Arundo donax.</title>
        <authorList>
            <person name="Barrero R.A."/>
            <person name="Guerrero F.D."/>
            <person name="Moolhuijzen P."/>
            <person name="Goolsby J.A."/>
            <person name="Tidwell J."/>
            <person name="Bellgard S.E."/>
            <person name="Bellgard M.I."/>
        </authorList>
    </citation>
    <scope>NUCLEOTIDE SEQUENCE</scope>
    <source>
        <tissue evidence="2">Shoot tissue taken approximately 20 cm above the soil surface</tissue>
    </source>
</reference>
<accession>A0A0A9HW77</accession>
<organism evidence="2">
    <name type="scientific">Arundo donax</name>
    <name type="common">Giant reed</name>
    <name type="synonym">Donax arundinaceus</name>
    <dbReference type="NCBI Taxonomy" id="35708"/>
    <lineage>
        <taxon>Eukaryota</taxon>
        <taxon>Viridiplantae</taxon>
        <taxon>Streptophyta</taxon>
        <taxon>Embryophyta</taxon>
        <taxon>Tracheophyta</taxon>
        <taxon>Spermatophyta</taxon>
        <taxon>Magnoliopsida</taxon>
        <taxon>Liliopsida</taxon>
        <taxon>Poales</taxon>
        <taxon>Poaceae</taxon>
        <taxon>PACMAD clade</taxon>
        <taxon>Arundinoideae</taxon>
        <taxon>Arundineae</taxon>
        <taxon>Arundo</taxon>
    </lineage>
</organism>
<evidence type="ECO:0000256" key="1">
    <source>
        <dbReference type="SAM" id="MobiDB-lite"/>
    </source>
</evidence>
<reference evidence="2" key="1">
    <citation type="submission" date="2014-09" db="EMBL/GenBank/DDBJ databases">
        <authorList>
            <person name="Magalhaes I.L.F."/>
            <person name="Oliveira U."/>
            <person name="Santos F.R."/>
            <person name="Vidigal T.H.D.A."/>
            <person name="Brescovit A.D."/>
            <person name="Santos A.J."/>
        </authorList>
    </citation>
    <scope>NUCLEOTIDE SEQUENCE</scope>
    <source>
        <tissue evidence="2">Shoot tissue taken approximately 20 cm above the soil surface</tissue>
    </source>
</reference>
<dbReference type="EMBL" id="GBRH01160768">
    <property type="protein sequence ID" value="JAE37128.1"/>
    <property type="molecule type" value="Transcribed_RNA"/>
</dbReference>
<feature type="region of interest" description="Disordered" evidence="1">
    <location>
        <begin position="1"/>
        <end position="33"/>
    </location>
</feature>
<evidence type="ECO:0000313" key="2">
    <source>
        <dbReference type="EMBL" id="JAE37128.1"/>
    </source>
</evidence>
<name>A0A0A9HW77_ARUDO</name>